<evidence type="ECO:0008006" key="4">
    <source>
        <dbReference type="Google" id="ProtNLM"/>
    </source>
</evidence>
<evidence type="ECO:0000313" key="2">
    <source>
        <dbReference type="EMBL" id="MDA7021053.1"/>
    </source>
</evidence>
<protein>
    <recommendedName>
        <fullName evidence="4">Chromosome segregation ATPase</fullName>
    </recommendedName>
</protein>
<gene>
    <name evidence="2" type="ORF">PI499_04010</name>
</gene>
<accession>A0ABT4WMK2</accession>
<keyword evidence="3" id="KW-1185">Reference proteome</keyword>
<proteinExistence type="predicted"/>
<reference evidence="2 3" key="1">
    <citation type="submission" date="2023-01" db="EMBL/GenBank/DDBJ databases">
        <title>Effects of deletion of Siderophore biosynthase gene in Pseudomonas fragi on quorum sensing and spoliage ability.</title>
        <authorList>
            <person name="Cui F."/>
            <person name="Wang D."/>
            <person name="Liu J."/>
            <person name="Wang Q."/>
            <person name="Li T."/>
            <person name="Li J."/>
        </authorList>
    </citation>
    <scope>NUCLEOTIDE SEQUENCE [LARGE SCALE GENOMIC DNA]</scope>
    <source>
        <strain evidence="2 3">MS-10</strain>
    </source>
</reference>
<dbReference type="EMBL" id="JAQJVI010000003">
    <property type="protein sequence ID" value="MDA7021053.1"/>
    <property type="molecule type" value="Genomic_DNA"/>
</dbReference>
<keyword evidence="1" id="KW-0175">Coiled coil</keyword>
<sequence>MKSEYRQAVESVIAQEAKLAEVTKLHADAAAREKQFSEALQLNQKALARYEARVSEIETQMAEKSESKV</sequence>
<name>A0ABT4WMK2_PSEFR</name>
<dbReference type="RefSeq" id="WP_169870599.1">
    <property type="nucleotide sequence ID" value="NZ_JAAQYV010000025.1"/>
</dbReference>
<feature type="coiled-coil region" evidence="1">
    <location>
        <begin position="40"/>
        <end position="67"/>
    </location>
</feature>
<evidence type="ECO:0000313" key="3">
    <source>
        <dbReference type="Proteomes" id="UP001212337"/>
    </source>
</evidence>
<dbReference type="Proteomes" id="UP001212337">
    <property type="component" value="Unassembled WGS sequence"/>
</dbReference>
<evidence type="ECO:0000256" key="1">
    <source>
        <dbReference type="SAM" id="Coils"/>
    </source>
</evidence>
<comment type="caution">
    <text evidence="2">The sequence shown here is derived from an EMBL/GenBank/DDBJ whole genome shotgun (WGS) entry which is preliminary data.</text>
</comment>
<organism evidence="2 3">
    <name type="scientific">Pseudomonas fragi</name>
    <dbReference type="NCBI Taxonomy" id="296"/>
    <lineage>
        <taxon>Bacteria</taxon>
        <taxon>Pseudomonadati</taxon>
        <taxon>Pseudomonadota</taxon>
        <taxon>Gammaproteobacteria</taxon>
        <taxon>Pseudomonadales</taxon>
        <taxon>Pseudomonadaceae</taxon>
        <taxon>Pseudomonas</taxon>
    </lineage>
</organism>